<dbReference type="RefSeq" id="WP_249250492.1">
    <property type="nucleotide sequence ID" value="NZ_JAKIKT010000009.1"/>
</dbReference>
<keyword evidence="3 4" id="KW-0143">Chaperone</keyword>
<evidence type="ECO:0000256" key="3">
    <source>
        <dbReference type="ARBA" id="ARBA00023186"/>
    </source>
</evidence>
<accession>A0ABT0NBS7</accession>
<dbReference type="PANTHER" id="PTHR38603:SF1">
    <property type="entry name" value="CHAPERONE NAPD"/>
    <property type="match status" value="1"/>
</dbReference>
<dbReference type="Proteomes" id="UP001202831">
    <property type="component" value="Unassembled WGS sequence"/>
</dbReference>
<evidence type="ECO:0000256" key="2">
    <source>
        <dbReference type="ARBA" id="ARBA00022490"/>
    </source>
</evidence>
<name>A0ABT0NBS7_9GAMM</name>
<evidence type="ECO:0000313" key="6">
    <source>
        <dbReference type="Proteomes" id="UP001202831"/>
    </source>
</evidence>
<evidence type="ECO:0000256" key="1">
    <source>
        <dbReference type="ARBA" id="ARBA00004496"/>
    </source>
</evidence>
<reference evidence="5 6" key="1">
    <citation type="submission" date="2022-01" db="EMBL/GenBank/DDBJ databases">
        <title>Whole genome-based taxonomy of the Shewanellaceae.</title>
        <authorList>
            <person name="Martin-Rodriguez A.J."/>
        </authorList>
    </citation>
    <scope>NUCLEOTIDE SEQUENCE [LARGE SCALE GENOMIC DNA]</scope>
    <source>
        <strain evidence="5 6">DSM 21332</strain>
    </source>
</reference>
<comment type="subcellular location">
    <subcellularLocation>
        <location evidence="1 4">Cytoplasm</location>
    </subcellularLocation>
</comment>
<proteinExistence type="inferred from homology"/>
<evidence type="ECO:0000313" key="5">
    <source>
        <dbReference type="EMBL" id="MCL2915926.1"/>
    </source>
</evidence>
<dbReference type="EMBL" id="JAKIKT010000009">
    <property type="protein sequence ID" value="MCL2915926.1"/>
    <property type="molecule type" value="Genomic_DNA"/>
</dbReference>
<protein>
    <recommendedName>
        <fullName evidence="4">Chaperone NapD</fullName>
    </recommendedName>
    <alternativeName>
        <fullName evidence="4">NapA signal peptide-binding chaperone NapD</fullName>
    </alternativeName>
</protein>
<dbReference type="Gene3D" id="3.30.70.920">
    <property type="match status" value="1"/>
</dbReference>
<dbReference type="InterPro" id="IPR005623">
    <property type="entry name" value="Chaperone_NapD_NO3_reduct"/>
</dbReference>
<comment type="function">
    <text evidence="4">Chaperone for NapA, the catalytic subunit of the periplasmic nitrate reductase. It binds directly and specifically to the twin-arginine signal peptide of NapA, preventing premature interaction with the Tat translocase and premature export.</text>
</comment>
<dbReference type="PANTHER" id="PTHR38603">
    <property type="entry name" value="CHAPERONE NAPD"/>
    <property type="match status" value="1"/>
</dbReference>
<keyword evidence="6" id="KW-1185">Reference proteome</keyword>
<keyword evidence="2 4" id="KW-0963">Cytoplasm</keyword>
<comment type="subunit">
    <text evidence="4">Interacts with the cytoplasmic NapA precursor.</text>
</comment>
<gene>
    <name evidence="4" type="primary">napD</name>
    <name evidence="5" type="ORF">L2725_19470</name>
</gene>
<sequence length="97" mass="10666">MQEVHISSLVVHTAPEHIVGICEQINAIPNAEVWGDNPKGKIVVVLESETQGFLTEIIEKINNLPNVLGTALVYHQFEPTSDQLNNGVEGRRPEEGL</sequence>
<comment type="caution">
    <text evidence="5">The sequence shown here is derived from an EMBL/GenBank/DDBJ whole genome shotgun (WGS) entry which is preliminary data.</text>
</comment>
<comment type="similarity">
    <text evidence="4">Belongs to the NapD family.</text>
</comment>
<evidence type="ECO:0000256" key="4">
    <source>
        <dbReference type="HAMAP-Rule" id="MF_02200"/>
    </source>
</evidence>
<dbReference type="Pfam" id="PF03927">
    <property type="entry name" value="NapD"/>
    <property type="match status" value="1"/>
</dbReference>
<organism evidence="5 6">
    <name type="scientific">Shewanella corallii</name>
    <dbReference type="NCBI Taxonomy" id="560080"/>
    <lineage>
        <taxon>Bacteria</taxon>
        <taxon>Pseudomonadati</taxon>
        <taxon>Pseudomonadota</taxon>
        <taxon>Gammaproteobacteria</taxon>
        <taxon>Alteromonadales</taxon>
        <taxon>Shewanellaceae</taxon>
        <taxon>Shewanella</taxon>
    </lineage>
</organism>
<dbReference type="HAMAP" id="MF_02200">
    <property type="entry name" value="NapD"/>
    <property type="match status" value="1"/>
</dbReference>